<dbReference type="Proteomes" id="UP000325797">
    <property type="component" value="Chromosome"/>
</dbReference>
<evidence type="ECO:0000313" key="2">
    <source>
        <dbReference type="Proteomes" id="UP000325797"/>
    </source>
</evidence>
<organism evidence="1 2">
    <name type="scientific">Hypericibacter adhaerens</name>
    <dbReference type="NCBI Taxonomy" id="2602016"/>
    <lineage>
        <taxon>Bacteria</taxon>
        <taxon>Pseudomonadati</taxon>
        <taxon>Pseudomonadota</taxon>
        <taxon>Alphaproteobacteria</taxon>
        <taxon>Rhodospirillales</taxon>
        <taxon>Dongiaceae</taxon>
        <taxon>Hypericibacter</taxon>
    </lineage>
</organism>
<protein>
    <submittedName>
        <fullName evidence="1">Uncharacterized protein</fullName>
    </submittedName>
</protein>
<sequence length="66" mass="7015">MPEIGMTLTRLLHGARVTHSRPMKALDDVARAALGGQQDPSITRTAATAQPFASNLDGSEAFRPVI</sequence>
<accession>A0A5J6N2J4</accession>
<name>A0A5J6N2J4_9PROT</name>
<dbReference type="KEGG" id="hadh:FRZ61_38790"/>
<dbReference type="EMBL" id="CP042582">
    <property type="protein sequence ID" value="QEX23939.1"/>
    <property type="molecule type" value="Genomic_DNA"/>
</dbReference>
<reference evidence="1 2" key="1">
    <citation type="submission" date="2019-08" db="EMBL/GenBank/DDBJ databases">
        <title>Hyperibacter terrae gen. nov., sp. nov. and Hyperibacter viscosus sp. nov., two new members in the family Rhodospirillaceae isolated from the rhizosphere of Hypericum perforatum.</title>
        <authorList>
            <person name="Noviana Z."/>
        </authorList>
    </citation>
    <scope>NUCLEOTIDE SEQUENCE [LARGE SCALE GENOMIC DNA]</scope>
    <source>
        <strain evidence="1 2">R5959</strain>
    </source>
</reference>
<keyword evidence="2" id="KW-1185">Reference proteome</keyword>
<proteinExistence type="predicted"/>
<evidence type="ECO:0000313" key="1">
    <source>
        <dbReference type="EMBL" id="QEX23939.1"/>
    </source>
</evidence>
<dbReference type="AlphaFoldDB" id="A0A5J6N2J4"/>
<gene>
    <name evidence="1" type="ORF">FRZ61_38790</name>
</gene>